<keyword evidence="2" id="KW-1133">Transmembrane helix</keyword>
<sequence>MAGHDAPTTPGGGGTPVSGTPVSGGTGRRRDRRPRDLQAQPFPAVPPGAASDPAAQRETLALLRQWAERDAEAAIDWYLHDKRLKRIGSRLLQGLAIAFAVAGTAVPLGTAASGGSGQGWGYVLLAVAAGCKGFDHFFGLSAAWMRDISVAHALRTELNAVRLEWAADVLRAGPGSDDPRLPLDRQELERQLALIARLAGAVRGHIEGETADWQADFTSTLSQLHGQGALPGVER</sequence>
<evidence type="ECO:0000313" key="5">
    <source>
        <dbReference type="Proteomes" id="UP000734511"/>
    </source>
</evidence>
<gene>
    <name evidence="4" type="ORF">HCN08_12725</name>
</gene>
<feature type="region of interest" description="Disordered" evidence="1">
    <location>
        <begin position="1"/>
        <end position="54"/>
    </location>
</feature>
<feature type="transmembrane region" description="Helical" evidence="2">
    <location>
        <begin position="122"/>
        <end position="145"/>
    </location>
</feature>
<reference evidence="4 5" key="1">
    <citation type="submission" date="2020-03" db="EMBL/GenBank/DDBJ databases">
        <title>WGS of actinomycetes isolated from Thailand.</title>
        <authorList>
            <person name="Thawai C."/>
        </authorList>
    </citation>
    <scope>NUCLEOTIDE SEQUENCE [LARGE SCALE GENOMIC DNA]</scope>
    <source>
        <strain evidence="4 5">PRB2-1</strain>
    </source>
</reference>
<evidence type="ECO:0000313" key="4">
    <source>
        <dbReference type="EMBL" id="NJP44257.1"/>
    </source>
</evidence>
<keyword evidence="2" id="KW-0812">Transmembrane</keyword>
<dbReference type="InterPro" id="IPR040688">
    <property type="entry name" value="SLATT_2"/>
</dbReference>
<evidence type="ECO:0000256" key="2">
    <source>
        <dbReference type="SAM" id="Phobius"/>
    </source>
</evidence>
<comment type="caution">
    <text evidence="4">The sequence shown here is derived from an EMBL/GenBank/DDBJ whole genome shotgun (WGS) entry which is preliminary data.</text>
</comment>
<dbReference type="NCBIfam" id="NF033633">
    <property type="entry name" value="SLATT_2"/>
    <property type="match status" value="1"/>
</dbReference>
<feature type="transmembrane region" description="Helical" evidence="2">
    <location>
        <begin position="91"/>
        <end position="110"/>
    </location>
</feature>
<protein>
    <submittedName>
        <fullName evidence="4">SLATT domain-containing protein</fullName>
    </submittedName>
</protein>
<dbReference type="EMBL" id="JAATEJ010000008">
    <property type="protein sequence ID" value="NJP44257.1"/>
    <property type="molecule type" value="Genomic_DNA"/>
</dbReference>
<dbReference type="RefSeq" id="WP_167983132.1">
    <property type="nucleotide sequence ID" value="NZ_JAATEJ010000008.1"/>
</dbReference>
<keyword evidence="2" id="KW-0472">Membrane</keyword>
<feature type="domain" description="SMODS and SLOG-associating 2TM effector" evidence="3">
    <location>
        <begin position="36"/>
        <end position="232"/>
    </location>
</feature>
<accession>A0ABX0ZN72</accession>
<dbReference type="Proteomes" id="UP000734511">
    <property type="component" value="Unassembled WGS sequence"/>
</dbReference>
<feature type="compositionally biased region" description="Gly residues" evidence="1">
    <location>
        <begin position="10"/>
        <end position="26"/>
    </location>
</feature>
<organism evidence="4 5">
    <name type="scientific">Actinacidiphila epipremni</name>
    <dbReference type="NCBI Taxonomy" id="2053013"/>
    <lineage>
        <taxon>Bacteria</taxon>
        <taxon>Bacillati</taxon>
        <taxon>Actinomycetota</taxon>
        <taxon>Actinomycetes</taxon>
        <taxon>Kitasatosporales</taxon>
        <taxon>Streptomycetaceae</taxon>
        <taxon>Actinacidiphila</taxon>
    </lineage>
</organism>
<keyword evidence="5" id="KW-1185">Reference proteome</keyword>
<dbReference type="Pfam" id="PF18183">
    <property type="entry name" value="SLATT_2"/>
    <property type="match status" value="1"/>
</dbReference>
<evidence type="ECO:0000259" key="3">
    <source>
        <dbReference type="Pfam" id="PF18183"/>
    </source>
</evidence>
<evidence type="ECO:0000256" key="1">
    <source>
        <dbReference type="SAM" id="MobiDB-lite"/>
    </source>
</evidence>
<name>A0ABX0ZN72_9ACTN</name>
<proteinExistence type="predicted"/>